<dbReference type="AlphaFoldDB" id="A0A833STG4"/>
<accession>A0A833STG4</accession>
<gene>
    <name evidence="1" type="ORF">GN244_ATG15123</name>
    <name evidence="2" type="ORF">GN958_ATG22988</name>
</gene>
<name>A0A833STG4_PHYIN</name>
<keyword evidence="3" id="KW-1185">Reference proteome</keyword>
<dbReference type="Proteomes" id="UP000704712">
    <property type="component" value="Unassembled WGS sequence"/>
</dbReference>
<dbReference type="Proteomes" id="UP000602510">
    <property type="component" value="Unassembled WGS sequence"/>
</dbReference>
<evidence type="ECO:0000313" key="3">
    <source>
        <dbReference type="Proteomes" id="UP000602510"/>
    </source>
</evidence>
<proteinExistence type="predicted"/>
<dbReference type="EMBL" id="WSZM01000446">
    <property type="protein sequence ID" value="KAF4032935.1"/>
    <property type="molecule type" value="Genomic_DNA"/>
</dbReference>
<reference evidence="1" key="1">
    <citation type="submission" date="2020-04" db="EMBL/GenBank/DDBJ databases">
        <title>Hybrid Assembly of Korean Phytophthora infestans isolates.</title>
        <authorList>
            <person name="Prokchorchik M."/>
            <person name="Lee Y."/>
            <person name="Seo J."/>
            <person name="Cho J.-H."/>
            <person name="Park Y.-E."/>
            <person name="Jang D.-C."/>
            <person name="Im J.-S."/>
            <person name="Choi J.-G."/>
            <person name="Park H.-J."/>
            <person name="Lee G.-B."/>
            <person name="Lee Y.-G."/>
            <person name="Hong S.-Y."/>
            <person name="Cho K."/>
            <person name="Sohn K.H."/>
        </authorList>
    </citation>
    <scope>NUCLEOTIDE SEQUENCE</scope>
    <source>
        <strain evidence="1">KR_1_A1</strain>
        <strain evidence="2">KR_2_A2</strain>
    </source>
</reference>
<comment type="caution">
    <text evidence="1">The sequence shown here is derived from an EMBL/GenBank/DDBJ whole genome shotgun (WGS) entry which is preliminary data.</text>
</comment>
<dbReference type="EMBL" id="JAACNO010003221">
    <property type="protein sequence ID" value="KAF4127757.1"/>
    <property type="molecule type" value="Genomic_DNA"/>
</dbReference>
<evidence type="ECO:0000313" key="2">
    <source>
        <dbReference type="EMBL" id="KAF4127757.1"/>
    </source>
</evidence>
<sequence>MTVSVDLRSRDVVLVYMYDVDMALVTAALGVSIRSIDQCHRQFKENGNVSPNMTACASAHWSAPAEAFVEGYMKRNPSFYPEELREAGKVKY</sequence>
<protein>
    <submittedName>
        <fullName evidence="1">Uncharacterized protein</fullName>
    </submittedName>
</protein>
<organism evidence="1 3">
    <name type="scientific">Phytophthora infestans</name>
    <name type="common">Potato late blight agent</name>
    <name type="synonym">Botrytis infestans</name>
    <dbReference type="NCBI Taxonomy" id="4787"/>
    <lineage>
        <taxon>Eukaryota</taxon>
        <taxon>Sar</taxon>
        <taxon>Stramenopiles</taxon>
        <taxon>Oomycota</taxon>
        <taxon>Peronosporomycetes</taxon>
        <taxon>Peronosporales</taxon>
        <taxon>Peronosporaceae</taxon>
        <taxon>Phytophthora</taxon>
    </lineage>
</organism>
<evidence type="ECO:0000313" key="1">
    <source>
        <dbReference type="EMBL" id="KAF4032935.1"/>
    </source>
</evidence>